<gene>
    <name evidence="1" type="ORF">OEV98_15095</name>
</gene>
<keyword evidence="2" id="KW-1185">Reference proteome</keyword>
<organism evidence="1 2">
    <name type="scientific">Perspicuibacillus lycopersici</name>
    <dbReference type="NCBI Taxonomy" id="1325689"/>
    <lineage>
        <taxon>Bacteria</taxon>
        <taxon>Bacillati</taxon>
        <taxon>Bacillota</taxon>
        <taxon>Bacilli</taxon>
        <taxon>Bacillales</taxon>
        <taxon>Bacillaceae</taxon>
        <taxon>Perspicuibacillus</taxon>
    </lineage>
</organism>
<reference evidence="1" key="1">
    <citation type="submission" date="2022-10" db="EMBL/GenBank/DDBJ databases">
        <title>Description of Fervidibacillus gen. nov. in the family Fervidibacillaceae fam. nov. with two species, Fervidibacillus albus sp. nov., and Fervidibacillus halotolerans sp. nov., isolated from tidal flat sediments.</title>
        <authorList>
            <person name="Kwon K.K."/>
            <person name="Yang S.-H."/>
        </authorList>
    </citation>
    <scope>NUCLEOTIDE SEQUENCE</scope>
    <source>
        <strain evidence="1">JCM 19140</strain>
    </source>
</reference>
<name>A0AAE3IWV4_9BACI</name>
<dbReference type="AlphaFoldDB" id="A0AAE3IWV4"/>
<proteinExistence type="predicted"/>
<protein>
    <submittedName>
        <fullName evidence="1">Uncharacterized protein</fullName>
    </submittedName>
</protein>
<comment type="caution">
    <text evidence="1">The sequence shown here is derived from an EMBL/GenBank/DDBJ whole genome shotgun (WGS) entry which is preliminary data.</text>
</comment>
<dbReference type="Proteomes" id="UP001209318">
    <property type="component" value="Unassembled WGS sequence"/>
</dbReference>
<dbReference type="RefSeq" id="WP_263074190.1">
    <property type="nucleotide sequence ID" value="NZ_JAOUSF010000005.1"/>
</dbReference>
<evidence type="ECO:0000313" key="2">
    <source>
        <dbReference type="Proteomes" id="UP001209318"/>
    </source>
</evidence>
<accession>A0AAE3IWV4</accession>
<evidence type="ECO:0000313" key="1">
    <source>
        <dbReference type="EMBL" id="MCU9614869.1"/>
    </source>
</evidence>
<dbReference type="EMBL" id="JAOUSF010000005">
    <property type="protein sequence ID" value="MCU9614869.1"/>
    <property type="molecule type" value="Genomic_DNA"/>
</dbReference>
<sequence length="192" mass="22508">MGLYDEFLLRKKNGETLHLEQLTPDLLWKLFIEEEIPNNRIANLFDVKPSKIAYLRKKHGITIRHSILEEFMDEIPAELNETAKNELLQEDNVTKIAKAITHFAFRNGPIEAIHADRSKNITDADMKILNKFMVNRLAYIILLIKENRWYEVKFIVNQLDKMFGNNWDEAVPDDGGMEALLKEDIKKAWDRL</sequence>